<dbReference type="InterPro" id="IPR011608">
    <property type="entry name" value="PRD"/>
</dbReference>
<dbReference type="PROSITE" id="PS51372">
    <property type="entry name" value="PRD_2"/>
    <property type="match status" value="1"/>
</dbReference>
<dbReference type="InterPro" id="IPR002078">
    <property type="entry name" value="Sigma_54_int"/>
</dbReference>
<dbReference type="Proteomes" id="UP000013834">
    <property type="component" value="Unassembled WGS sequence"/>
</dbReference>
<dbReference type="Pfam" id="PF00874">
    <property type="entry name" value="PRD"/>
    <property type="match status" value="1"/>
</dbReference>
<accession>A0A829F584</accession>
<dbReference type="GO" id="GO:0006355">
    <property type="term" value="P:regulation of DNA-templated transcription"/>
    <property type="evidence" value="ECO:0007669"/>
    <property type="project" value="InterPro"/>
</dbReference>
<sequence length="181" mass="21173">MFFYYSTLFDSRFKTLQQNRLKEAIDQIKTAVLYPHNGLPILLMGVSGSGKTFLAEKIYEYAKEQQVIESNAPFIAYNCAQYFNFSINKIVENLTILDAMKVLRLVQKAVKELEKLMGIEFSNNQLFLLYMHCCSMIERILRKESVDEQADIKEYIQKEGHNYEISKYPAYKTKFESTVIK</sequence>
<reference evidence="2 3" key="1">
    <citation type="submission" date="2013-02" db="EMBL/GenBank/DDBJ databases">
        <title>The Genome Sequence of Enterococcus faecium VRE_84.</title>
        <authorList>
            <consortium name="The Broad Institute Genome Sequencing Platform"/>
            <consortium name="The Broad Institute Genome Sequencing Center for Infectious Disease"/>
            <person name="Earl A.M."/>
            <person name="Gilmore M.S."/>
            <person name="Lebreton F."/>
            <person name="Hammerum A.M."/>
            <person name="Jensen L.B."/>
            <person name="Guardabassi L."/>
            <person name="Walker B."/>
            <person name="Young S.K."/>
            <person name="Zeng Q."/>
            <person name="Gargeya S."/>
            <person name="Fitzgerald M."/>
            <person name="Haas B."/>
            <person name="Abouelleil A."/>
            <person name="Alvarado L."/>
            <person name="Arachchi H.M."/>
            <person name="Berlin A.M."/>
            <person name="Chapman S.B."/>
            <person name="Dewar J."/>
            <person name="Goldberg J."/>
            <person name="Griggs A."/>
            <person name="Gujja S."/>
            <person name="Hansen M."/>
            <person name="Howarth C."/>
            <person name="Imamovic A."/>
            <person name="Larimer J."/>
            <person name="McCowan C."/>
            <person name="Murphy C."/>
            <person name="Neiman D."/>
            <person name="Pearson M."/>
            <person name="Priest M."/>
            <person name="Roberts A."/>
            <person name="Saif S."/>
            <person name="Shea T."/>
            <person name="Sisk P."/>
            <person name="Sykes S."/>
            <person name="Wortman J."/>
            <person name="Nusbaum C."/>
            <person name="Birren B."/>
        </authorList>
    </citation>
    <scope>NUCLEOTIDE SEQUENCE [LARGE SCALE GENOMIC DNA]</scope>
    <source>
        <strain evidence="2 3">VRE 84</strain>
    </source>
</reference>
<protein>
    <recommendedName>
        <fullName evidence="1">PRD domain-containing protein</fullName>
    </recommendedName>
</protein>
<proteinExistence type="predicted"/>
<evidence type="ECO:0000313" key="2">
    <source>
        <dbReference type="EMBL" id="EOG22013.1"/>
    </source>
</evidence>
<dbReference type="SUPFAM" id="SSF63520">
    <property type="entry name" value="PTS-regulatory domain, PRD"/>
    <property type="match status" value="1"/>
</dbReference>
<name>A0A829F584_ENTFC</name>
<dbReference type="AlphaFoldDB" id="A0A829F584"/>
<dbReference type="Gene3D" id="3.40.50.300">
    <property type="entry name" value="P-loop containing nucleotide triphosphate hydrolases"/>
    <property type="match status" value="1"/>
</dbReference>
<dbReference type="SUPFAM" id="SSF52540">
    <property type="entry name" value="P-loop containing nucleoside triphosphate hydrolases"/>
    <property type="match status" value="1"/>
</dbReference>
<evidence type="ECO:0000259" key="1">
    <source>
        <dbReference type="PROSITE" id="PS51372"/>
    </source>
</evidence>
<feature type="domain" description="PRD" evidence="1">
    <location>
        <begin position="97"/>
        <end position="181"/>
    </location>
</feature>
<dbReference type="GO" id="GO:0005524">
    <property type="term" value="F:ATP binding"/>
    <property type="evidence" value="ECO:0007669"/>
    <property type="project" value="InterPro"/>
</dbReference>
<comment type="caution">
    <text evidence="2">The sequence shown here is derived from an EMBL/GenBank/DDBJ whole genome shotgun (WGS) entry which is preliminary data.</text>
</comment>
<dbReference type="EMBL" id="AIVF01000062">
    <property type="protein sequence ID" value="EOG22013.1"/>
    <property type="molecule type" value="Genomic_DNA"/>
</dbReference>
<dbReference type="InterPro" id="IPR036634">
    <property type="entry name" value="PRD_sf"/>
</dbReference>
<dbReference type="InterPro" id="IPR027417">
    <property type="entry name" value="P-loop_NTPase"/>
</dbReference>
<dbReference type="Gene3D" id="1.10.1790.10">
    <property type="entry name" value="PRD domain"/>
    <property type="match status" value="1"/>
</dbReference>
<organism evidence="2 3">
    <name type="scientific">Enterococcus faecium EnGen0180</name>
    <dbReference type="NCBI Taxonomy" id="1157475"/>
    <lineage>
        <taxon>Bacteria</taxon>
        <taxon>Bacillati</taxon>
        <taxon>Bacillota</taxon>
        <taxon>Bacilli</taxon>
        <taxon>Lactobacillales</taxon>
        <taxon>Enterococcaceae</taxon>
        <taxon>Enterococcus</taxon>
    </lineage>
</organism>
<evidence type="ECO:0000313" key="3">
    <source>
        <dbReference type="Proteomes" id="UP000013834"/>
    </source>
</evidence>
<gene>
    <name evidence="2" type="ORF">SMG_02866</name>
</gene>
<dbReference type="Pfam" id="PF00158">
    <property type="entry name" value="Sigma54_activat"/>
    <property type="match status" value="1"/>
</dbReference>